<sequence>MKETSRITLIYDPEHYYCIFRFFIEGRGRRGEKGGLEEVTVADDSSREREKKLNCTGNGLFSMGICVSKLLGNIRNSNASRNSAPPVFRRFRSRCLPSFAGFN</sequence>
<dbReference type="AlphaFoldDB" id="A0A834IVE3"/>
<organism evidence="1 2">
    <name type="scientific">Rhynchophorus ferrugineus</name>
    <name type="common">Red palm weevil</name>
    <name type="synonym">Curculio ferrugineus</name>
    <dbReference type="NCBI Taxonomy" id="354439"/>
    <lineage>
        <taxon>Eukaryota</taxon>
        <taxon>Metazoa</taxon>
        <taxon>Ecdysozoa</taxon>
        <taxon>Arthropoda</taxon>
        <taxon>Hexapoda</taxon>
        <taxon>Insecta</taxon>
        <taxon>Pterygota</taxon>
        <taxon>Neoptera</taxon>
        <taxon>Endopterygota</taxon>
        <taxon>Coleoptera</taxon>
        <taxon>Polyphaga</taxon>
        <taxon>Cucujiformia</taxon>
        <taxon>Curculionidae</taxon>
        <taxon>Dryophthorinae</taxon>
        <taxon>Rhynchophorus</taxon>
    </lineage>
</organism>
<evidence type="ECO:0000313" key="2">
    <source>
        <dbReference type="Proteomes" id="UP000625711"/>
    </source>
</evidence>
<reference evidence="1" key="1">
    <citation type="submission" date="2020-08" db="EMBL/GenBank/DDBJ databases">
        <title>Genome sequencing and assembly of the red palm weevil Rhynchophorus ferrugineus.</title>
        <authorList>
            <person name="Dias G.B."/>
            <person name="Bergman C.M."/>
            <person name="Manee M."/>
        </authorList>
    </citation>
    <scope>NUCLEOTIDE SEQUENCE</scope>
    <source>
        <strain evidence="1">AA-2017</strain>
        <tissue evidence="1">Whole larva</tissue>
    </source>
</reference>
<evidence type="ECO:0000313" key="1">
    <source>
        <dbReference type="EMBL" id="KAF7286806.1"/>
    </source>
</evidence>
<proteinExistence type="predicted"/>
<protein>
    <submittedName>
        <fullName evidence="1">Uncharacterized protein</fullName>
    </submittedName>
</protein>
<comment type="caution">
    <text evidence="1">The sequence shown here is derived from an EMBL/GenBank/DDBJ whole genome shotgun (WGS) entry which is preliminary data.</text>
</comment>
<name>A0A834IVE3_RHYFE</name>
<keyword evidence="2" id="KW-1185">Reference proteome</keyword>
<accession>A0A834IVE3</accession>
<dbReference type="Proteomes" id="UP000625711">
    <property type="component" value="Unassembled WGS sequence"/>
</dbReference>
<gene>
    <name evidence="1" type="ORF">GWI33_004211</name>
</gene>
<dbReference type="EMBL" id="JAACXV010000021">
    <property type="protein sequence ID" value="KAF7286806.1"/>
    <property type="molecule type" value="Genomic_DNA"/>
</dbReference>